<feature type="region of interest" description="Disordered" evidence="1">
    <location>
        <begin position="414"/>
        <end position="463"/>
    </location>
</feature>
<feature type="region of interest" description="Disordered" evidence="1">
    <location>
        <begin position="104"/>
        <end position="273"/>
    </location>
</feature>
<feature type="domain" description="G-patch" evidence="2">
    <location>
        <begin position="764"/>
        <end position="807"/>
    </location>
</feature>
<dbReference type="PANTHER" id="PTHR14195">
    <property type="entry name" value="G PATCH DOMAIN CONTAINING PROTEIN 2"/>
    <property type="match status" value="1"/>
</dbReference>
<protein>
    <recommendedName>
        <fullName evidence="2">G-patch domain-containing protein</fullName>
    </recommendedName>
</protein>
<feature type="compositionally biased region" description="Polar residues" evidence="1">
    <location>
        <begin position="233"/>
        <end position="242"/>
    </location>
</feature>
<dbReference type="PROSITE" id="PS50174">
    <property type="entry name" value="G_PATCH"/>
    <property type="match status" value="1"/>
</dbReference>
<feature type="region of interest" description="Disordered" evidence="1">
    <location>
        <begin position="317"/>
        <end position="336"/>
    </location>
</feature>
<feature type="compositionally biased region" description="Polar residues" evidence="1">
    <location>
        <begin position="16"/>
        <end position="37"/>
    </location>
</feature>
<feature type="compositionally biased region" description="Basic and acidic residues" evidence="1">
    <location>
        <begin position="107"/>
        <end position="128"/>
    </location>
</feature>
<dbReference type="Pfam" id="PF01424">
    <property type="entry name" value="R3H"/>
    <property type="match status" value="1"/>
</dbReference>
<feature type="compositionally biased region" description="Low complexity" evidence="1">
    <location>
        <begin position="144"/>
        <end position="155"/>
    </location>
</feature>
<accession>V9DIV7</accession>
<dbReference type="GO" id="GO:0003676">
    <property type="term" value="F:nucleic acid binding"/>
    <property type="evidence" value="ECO:0007669"/>
    <property type="project" value="InterPro"/>
</dbReference>
<dbReference type="Pfam" id="PF01585">
    <property type="entry name" value="G-patch"/>
    <property type="match status" value="1"/>
</dbReference>
<proteinExistence type="predicted"/>
<dbReference type="Gene3D" id="3.30.1370.50">
    <property type="entry name" value="R3H-like domain"/>
    <property type="match status" value="1"/>
</dbReference>
<sequence>MGPRQRAQGRKKRNGGTPNHSSAHWSGFNSPSPSPWSEGQAKSRGPNARHRELVSDWQAYSSSNASGLQNAPLSMAQAAKNTERHAMAWGSLKLREQSITFVSAGHLHQDEIKATGEEDGDKDVKEDIEPTPAESTLLSQLAKSSEQSASGSEQQVVRADSPAEAVAQTPAPRRDSISSQSSDEILFAGRGNPVPRMAAKITPATSKLPTPSPEKRTEEAKLPFQNPLATPEITAQDSSSSGLERFNNILPSQHRQGADRRGRARQRRKDDEEDLINDYIANMTFDDDSDDNVADIARSVKTGRRTEHFRFFDGATESKVSVQPEPSRKTAKKTTKVEQAIDWDSADLEDFDEFSTTDEEVVEVSQVLRFRTRPSGRQYLVNPLGKDASEPRWVLHDKLISKSAVKEIRIFEEIQTMKIQQTPESEDSDSDSEAEEADDDLMDDIDSEDAENERILKHTSRMTDEQIARALAKQEELGLGGDELLLLDGNVDDYDDDEDVDDDDDEFATGDAFIPFSAKKHLSSRTTSRRNRRQRDHFPSASAFADALDQDPYGAFDIMDFERPSLRPKKKGRKSDLPFELGIEDPELAQRLRSTWEKDREKKTARKREKQLEREDALLDAAERNQPAAIRAEIRQFMAQEVDTLELAPMDAGQRAAMHRLAKALKLVSKSHGKDGHGIGRYPVLTKGPHTPRFTIDTIWEIDALLESRKFFPKGVFGSFRTAAGPKTRTPGFARARRGGGGTMSGATYMNGDVVGASAPEIGAGNKGRAMLEKMGWQVGMGIGAVGNKGSVEVIKHVVKTTKAGLG</sequence>
<dbReference type="InterPro" id="IPR000467">
    <property type="entry name" value="G_patch_dom"/>
</dbReference>
<dbReference type="RefSeq" id="XP_008724590.1">
    <property type="nucleotide sequence ID" value="XM_008726368.1"/>
</dbReference>
<feature type="compositionally biased region" description="Polar residues" evidence="1">
    <location>
        <begin position="133"/>
        <end position="143"/>
    </location>
</feature>
<dbReference type="AlphaFoldDB" id="V9DIV7"/>
<evidence type="ECO:0000256" key="1">
    <source>
        <dbReference type="SAM" id="MobiDB-lite"/>
    </source>
</evidence>
<dbReference type="SUPFAM" id="SSF82708">
    <property type="entry name" value="R3H domain"/>
    <property type="match status" value="1"/>
</dbReference>
<feature type="compositionally biased region" description="Acidic residues" evidence="1">
    <location>
        <begin position="490"/>
        <end position="508"/>
    </location>
</feature>
<dbReference type="InterPro" id="IPR001374">
    <property type="entry name" value="R3H_dom"/>
</dbReference>
<reference evidence="3 4" key="1">
    <citation type="submission" date="2013-03" db="EMBL/GenBank/DDBJ databases">
        <title>The Genome Sequence of Cladophialophora carrionii CBS 160.54.</title>
        <authorList>
            <consortium name="The Broad Institute Genomics Platform"/>
            <person name="Cuomo C."/>
            <person name="de Hoog S."/>
            <person name="Gorbushina A."/>
            <person name="Walker B."/>
            <person name="Young S.K."/>
            <person name="Zeng Q."/>
            <person name="Gargeya S."/>
            <person name="Fitzgerald M."/>
            <person name="Haas B."/>
            <person name="Abouelleil A."/>
            <person name="Allen A.W."/>
            <person name="Alvarado L."/>
            <person name="Arachchi H.M."/>
            <person name="Berlin A.M."/>
            <person name="Chapman S.B."/>
            <person name="Gainer-Dewar J."/>
            <person name="Goldberg J."/>
            <person name="Griggs A."/>
            <person name="Gujja S."/>
            <person name="Hansen M."/>
            <person name="Howarth C."/>
            <person name="Imamovic A."/>
            <person name="Ireland A."/>
            <person name="Larimer J."/>
            <person name="McCowan C."/>
            <person name="Murphy C."/>
            <person name="Pearson M."/>
            <person name="Poon T.W."/>
            <person name="Priest M."/>
            <person name="Roberts A."/>
            <person name="Saif S."/>
            <person name="Shea T."/>
            <person name="Sisk P."/>
            <person name="Sykes S."/>
            <person name="Wortman J."/>
            <person name="Nusbaum C."/>
            <person name="Birren B."/>
        </authorList>
    </citation>
    <scope>NUCLEOTIDE SEQUENCE [LARGE SCALE GENOMIC DNA]</scope>
    <source>
        <strain evidence="3 4">CBS 160.54</strain>
    </source>
</reference>
<gene>
    <name evidence="3" type="ORF">G647_10377</name>
</gene>
<dbReference type="Proteomes" id="UP000030678">
    <property type="component" value="Unassembled WGS sequence"/>
</dbReference>
<dbReference type="HOGENOM" id="CLU_007254_1_0_1"/>
<feature type="compositionally biased region" description="Basic residues" evidence="1">
    <location>
        <begin position="518"/>
        <end position="535"/>
    </location>
</feature>
<dbReference type="GeneID" id="19988870"/>
<evidence type="ECO:0000259" key="2">
    <source>
        <dbReference type="PROSITE" id="PS50174"/>
    </source>
</evidence>
<evidence type="ECO:0000313" key="4">
    <source>
        <dbReference type="Proteomes" id="UP000030678"/>
    </source>
</evidence>
<organism evidence="3 4">
    <name type="scientific">Cladophialophora carrionii CBS 160.54</name>
    <dbReference type="NCBI Taxonomy" id="1279043"/>
    <lineage>
        <taxon>Eukaryota</taxon>
        <taxon>Fungi</taxon>
        <taxon>Dikarya</taxon>
        <taxon>Ascomycota</taxon>
        <taxon>Pezizomycotina</taxon>
        <taxon>Eurotiomycetes</taxon>
        <taxon>Chaetothyriomycetidae</taxon>
        <taxon>Chaetothyriales</taxon>
        <taxon>Herpotrichiellaceae</taxon>
        <taxon>Cladophialophora</taxon>
    </lineage>
</organism>
<feature type="region of interest" description="Disordered" evidence="1">
    <location>
        <begin position="488"/>
        <end position="544"/>
    </location>
</feature>
<feature type="compositionally biased region" description="Acidic residues" evidence="1">
    <location>
        <begin position="424"/>
        <end position="451"/>
    </location>
</feature>
<evidence type="ECO:0000313" key="3">
    <source>
        <dbReference type="EMBL" id="ETI26616.1"/>
    </source>
</evidence>
<dbReference type="EMBL" id="KB822702">
    <property type="protein sequence ID" value="ETI26616.1"/>
    <property type="molecule type" value="Genomic_DNA"/>
</dbReference>
<feature type="compositionally biased region" description="Basic and acidic residues" evidence="1">
    <location>
        <begin position="452"/>
        <end position="463"/>
    </location>
</feature>
<dbReference type="VEuPathDB" id="FungiDB:G647_10377"/>
<name>V9DIV7_9EURO</name>
<feature type="region of interest" description="Disordered" evidence="1">
    <location>
        <begin position="1"/>
        <end position="53"/>
    </location>
</feature>
<dbReference type="InterPro" id="IPR036867">
    <property type="entry name" value="R3H_dom_sf"/>
</dbReference>
<dbReference type="InterPro" id="IPR051189">
    <property type="entry name" value="Splicing_assoc_domain"/>
</dbReference>
<dbReference type="SMART" id="SM00443">
    <property type="entry name" value="G_patch"/>
    <property type="match status" value="1"/>
</dbReference>
<dbReference type="OrthoDB" id="21470at2759"/>